<feature type="region of interest" description="Disordered" evidence="1">
    <location>
        <begin position="201"/>
        <end position="272"/>
    </location>
</feature>
<keyword evidence="3" id="KW-1185">Reference proteome</keyword>
<dbReference type="OrthoDB" id="3265863at2759"/>
<gene>
    <name evidence="2" type="ORF">CONPUDRAFT_145458</name>
</gene>
<sequence>MGRPLFSKSLQTAPAVREPESPCPYEKWSHINPFDPDSDEFNEHAEYEAFIGPALVDVITEEDERDTVVIRLTGSANRSPSDSDESLSDESSPMAVGSEDPAHMLAGAYRNFRRADEEEEYPVYIDPRRQAVPVASNVYVPPTPPGGNSVAPLPSFPMAPTTPQRLTMGTRAVPVPIPGSRSRRAASIDSFTMAPSFNHNFPSTPPSLSQAGAAAVGSYSQITPSPPPNATPRIYSWTPHNARPSALSSSPAANLGPLTNRGARLSHTHIAPSSSLVRSRDLMV</sequence>
<dbReference type="KEGG" id="cput:CONPUDRAFT_145458"/>
<evidence type="ECO:0000313" key="2">
    <source>
        <dbReference type="EMBL" id="EIW79435.1"/>
    </source>
</evidence>
<dbReference type="AlphaFoldDB" id="A0A5M3ML89"/>
<feature type="compositionally biased region" description="Polar residues" evidence="1">
    <location>
        <begin position="201"/>
        <end position="210"/>
    </location>
</feature>
<dbReference type="Proteomes" id="UP000053558">
    <property type="component" value="Unassembled WGS sequence"/>
</dbReference>
<comment type="caution">
    <text evidence="2">The sequence shown here is derived from an EMBL/GenBank/DDBJ whole genome shotgun (WGS) entry which is preliminary data.</text>
</comment>
<organism evidence="2 3">
    <name type="scientific">Coniophora puteana (strain RWD-64-598)</name>
    <name type="common">Brown rot fungus</name>
    <dbReference type="NCBI Taxonomy" id="741705"/>
    <lineage>
        <taxon>Eukaryota</taxon>
        <taxon>Fungi</taxon>
        <taxon>Dikarya</taxon>
        <taxon>Basidiomycota</taxon>
        <taxon>Agaricomycotina</taxon>
        <taxon>Agaricomycetes</taxon>
        <taxon>Agaricomycetidae</taxon>
        <taxon>Boletales</taxon>
        <taxon>Coniophorineae</taxon>
        <taxon>Coniophoraceae</taxon>
        <taxon>Coniophora</taxon>
    </lineage>
</organism>
<dbReference type="EMBL" id="JH711581">
    <property type="protein sequence ID" value="EIW79435.1"/>
    <property type="molecule type" value="Genomic_DNA"/>
</dbReference>
<feature type="region of interest" description="Disordered" evidence="1">
    <location>
        <begin position="1"/>
        <end position="22"/>
    </location>
</feature>
<reference evidence="3" key="1">
    <citation type="journal article" date="2012" name="Science">
        <title>The Paleozoic origin of enzymatic lignin decomposition reconstructed from 31 fungal genomes.</title>
        <authorList>
            <person name="Floudas D."/>
            <person name="Binder M."/>
            <person name="Riley R."/>
            <person name="Barry K."/>
            <person name="Blanchette R.A."/>
            <person name="Henrissat B."/>
            <person name="Martinez A.T."/>
            <person name="Otillar R."/>
            <person name="Spatafora J.W."/>
            <person name="Yadav J.S."/>
            <person name="Aerts A."/>
            <person name="Benoit I."/>
            <person name="Boyd A."/>
            <person name="Carlson A."/>
            <person name="Copeland A."/>
            <person name="Coutinho P.M."/>
            <person name="de Vries R.P."/>
            <person name="Ferreira P."/>
            <person name="Findley K."/>
            <person name="Foster B."/>
            <person name="Gaskell J."/>
            <person name="Glotzer D."/>
            <person name="Gorecki P."/>
            <person name="Heitman J."/>
            <person name="Hesse C."/>
            <person name="Hori C."/>
            <person name="Igarashi K."/>
            <person name="Jurgens J.A."/>
            <person name="Kallen N."/>
            <person name="Kersten P."/>
            <person name="Kohler A."/>
            <person name="Kuees U."/>
            <person name="Kumar T.K.A."/>
            <person name="Kuo A."/>
            <person name="LaButti K."/>
            <person name="Larrondo L.F."/>
            <person name="Lindquist E."/>
            <person name="Ling A."/>
            <person name="Lombard V."/>
            <person name="Lucas S."/>
            <person name="Lundell T."/>
            <person name="Martin R."/>
            <person name="McLaughlin D.J."/>
            <person name="Morgenstern I."/>
            <person name="Morin E."/>
            <person name="Murat C."/>
            <person name="Nagy L.G."/>
            <person name="Nolan M."/>
            <person name="Ohm R.A."/>
            <person name="Patyshakuliyeva A."/>
            <person name="Rokas A."/>
            <person name="Ruiz-Duenas F.J."/>
            <person name="Sabat G."/>
            <person name="Salamov A."/>
            <person name="Samejima M."/>
            <person name="Schmutz J."/>
            <person name="Slot J.C."/>
            <person name="St John F."/>
            <person name="Stenlid J."/>
            <person name="Sun H."/>
            <person name="Sun S."/>
            <person name="Syed K."/>
            <person name="Tsang A."/>
            <person name="Wiebenga A."/>
            <person name="Young D."/>
            <person name="Pisabarro A."/>
            <person name="Eastwood D.C."/>
            <person name="Martin F."/>
            <person name="Cullen D."/>
            <person name="Grigoriev I.V."/>
            <person name="Hibbett D.S."/>
        </authorList>
    </citation>
    <scope>NUCLEOTIDE SEQUENCE [LARGE SCALE GENOMIC DNA]</scope>
    <source>
        <strain evidence="3">RWD-64-598 SS2</strain>
    </source>
</reference>
<evidence type="ECO:0000256" key="1">
    <source>
        <dbReference type="SAM" id="MobiDB-lite"/>
    </source>
</evidence>
<dbReference type="OMA" id="YWNAFDP"/>
<feature type="compositionally biased region" description="Low complexity" evidence="1">
    <location>
        <begin position="244"/>
        <end position="258"/>
    </location>
</feature>
<protein>
    <submittedName>
        <fullName evidence="2">Uncharacterized protein</fullName>
    </submittedName>
</protein>
<name>A0A5M3ML89_CONPW</name>
<dbReference type="GeneID" id="19202065"/>
<proteinExistence type="predicted"/>
<dbReference type="RefSeq" id="XP_007771068.1">
    <property type="nucleotide sequence ID" value="XM_007772878.1"/>
</dbReference>
<accession>A0A5M3ML89</accession>
<feature type="region of interest" description="Disordered" evidence="1">
    <location>
        <begin position="71"/>
        <end position="101"/>
    </location>
</feature>
<evidence type="ECO:0000313" key="3">
    <source>
        <dbReference type="Proteomes" id="UP000053558"/>
    </source>
</evidence>